<keyword evidence="4" id="KW-1185">Reference proteome</keyword>
<comment type="similarity">
    <text evidence="1">Belongs to the membrane-bound acyltransferase family.</text>
</comment>
<dbReference type="GO" id="GO:0008374">
    <property type="term" value="F:O-acyltransferase activity"/>
    <property type="evidence" value="ECO:0007669"/>
    <property type="project" value="TreeGrafter"/>
</dbReference>
<dbReference type="GO" id="GO:0006506">
    <property type="term" value="P:GPI anchor biosynthetic process"/>
    <property type="evidence" value="ECO:0007669"/>
    <property type="project" value="TreeGrafter"/>
</dbReference>
<keyword evidence="2" id="KW-1133">Transmembrane helix</keyword>
<keyword evidence="2" id="KW-0812">Transmembrane</keyword>
<feature type="transmembrane region" description="Helical" evidence="2">
    <location>
        <begin position="73"/>
        <end position="91"/>
    </location>
</feature>
<accession>A0A420I392</accession>
<dbReference type="InterPro" id="IPR051085">
    <property type="entry name" value="MB_O-acyltransferase"/>
</dbReference>
<reference evidence="3 4" key="1">
    <citation type="journal article" date="2018" name="BMC Genomics">
        <title>Comparative genome analyses reveal sequence features reflecting distinct modes of host-adaptation between dicot and monocot powdery mildew.</title>
        <authorList>
            <person name="Wu Y."/>
            <person name="Ma X."/>
            <person name="Pan Z."/>
            <person name="Kale S.D."/>
            <person name="Song Y."/>
            <person name="King H."/>
            <person name="Zhang Q."/>
            <person name="Presley C."/>
            <person name="Deng X."/>
            <person name="Wei C.I."/>
            <person name="Xiao S."/>
        </authorList>
    </citation>
    <scope>NUCLEOTIDE SEQUENCE [LARGE SCALE GENOMIC DNA]</scope>
    <source>
        <strain evidence="3">UMSG3</strain>
    </source>
</reference>
<name>A0A420I392_9PEZI</name>
<evidence type="ECO:0000256" key="1">
    <source>
        <dbReference type="ARBA" id="ARBA00010323"/>
    </source>
</evidence>
<dbReference type="PANTHER" id="PTHR13285:SF18">
    <property type="entry name" value="PROTEIN-CYSTEINE N-PALMITOYLTRANSFERASE RASP"/>
    <property type="match status" value="1"/>
</dbReference>
<dbReference type="GO" id="GO:0016020">
    <property type="term" value="C:membrane"/>
    <property type="evidence" value="ECO:0007669"/>
    <property type="project" value="GOC"/>
</dbReference>
<proteinExistence type="inferred from homology"/>
<dbReference type="STRING" id="62708.A0A420I392"/>
<dbReference type="GO" id="GO:0005783">
    <property type="term" value="C:endoplasmic reticulum"/>
    <property type="evidence" value="ECO:0007669"/>
    <property type="project" value="TreeGrafter"/>
</dbReference>
<protein>
    <submittedName>
        <fullName evidence="3">Glycerol uptake protein 1</fullName>
    </submittedName>
</protein>
<dbReference type="PANTHER" id="PTHR13285">
    <property type="entry name" value="ACYLTRANSFERASE"/>
    <property type="match status" value="1"/>
</dbReference>
<dbReference type="AlphaFoldDB" id="A0A420I392"/>
<gene>
    <name evidence="3" type="ORF">GcM3_134007</name>
</gene>
<evidence type="ECO:0000313" key="3">
    <source>
        <dbReference type="EMBL" id="RKF64114.1"/>
    </source>
</evidence>
<evidence type="ECO:0000313" key="4">
    <source>
        <dbReference type="Proteomes" id="UP000283383"/>
    </source>
</evidence>
<feature type="transmembrane region" description="Helical" evidence="2">
    <location>
        <begin position="187"/>
        <end position="211"/>
    </location>
</feature>
<sequence length="320" mass="37029">MSLFSYVRSLYQLDTLDTRFTSSSSVPYKTVIDARKNASGPEKDHSVPGLGVKTDYSGRPIAQPSKWNTPEFYFYYVVFVVIVPCMFWVAYDVSRPSDPNYHKFEHLLSPGWVPGRKIDKSDAQYSTFRDNLPYLAALIIIHPLLRKLYNILRPSRLRSYSSSNKKILTISEAEGNARMEQRTTFDFGFALLYLSFLHGFSILKIIFIIFINYKVATQLPRRIIPVMTWILNISILFANELYSGYKFAKLAEFFNPTGHENSSPNWGEWLDDHGGIMARWEILFNLTVLRLISFNMDYYWSPIQDEATIHEVILVKILPG</sequence>
<dbReference type="EMBL" id="MCBQ01013488">
    <property type="protein sequence ID" value="RKF64114.1"/>
    <property type="molecule type" value="Genomic_DNA"/>
</dbReference>
<organism evidence="3 4">
    <name type="scientific">Golovinomyces cichoracearum</name>
    <dbReference type="NCBI Taxonomy" id="62708"/>
    <lineage>
        <taxon>Eukaryota</taxon>
        <taxon>Fungi</taxon>
        <taxon>Dikarya</taxon>
        <taxon>Ascomycota</taxon>
        <taxon>Pezizomycotina</taxon>
        <taxon>Leotiomycetes</taxon>
        <taxon>Erysiphales</taxon>
        <taxon>Erysiphaceae</taxon>
        <taxon>Golovinomyces</taxon>
    </lineage>
</organism>
<evidence type="ECO:0000256" key="2">
    <source>
        <dbReference type="SAM" id="Phobius"/>
    </source>
</evidence>
<feature type="transmembrane region" description="Helical" evidence="2">
    <location>
        <begin position="223"/>
        <end position="242"/>
    </location>
</feature>
<keyword evidence="2" id="KW-0472">Membrane</keyword>
<dbReference type="Proteomes" id="UP000283383">
    <property type="component" value="Unassembled WGS sequence"/>
</dbReference>
<comment type="caution">
    <text evidence="3">The sequence shown here is derived from an EMBL/GenBank/DDBJ whole genome shotgun (WGS) entry which is preliminary data.</text>
</comment>